<dbReference type="Proteomes" id="UP000470771">
    <property type="component" value="Unassembled WGS sequence"/>
</dbReference>
<organism evidence="1 2">
    <name type="scientific">Acidiluteibacter ferrifornacis</name>
    <dbReference type="NCBI Taxonomy" id="2692424"/>
    <lineage>
        <taxon>Bacteria</taxon>
        <taxon>Pseudomonadati</taxon>
        <taxon>Bacteroidota</taxon>
        <taxon>Flavobacteriia</taxon>
        <taxon>Flavobacteriales</taxon>
        <taxon>Cryomorphaceae</taxon>
        <taxon>Acidiluteibacter</taxon>
    </lineage>
</organism>
<gene>
    <name evidence="1" type="ORF">GQN54_13565</name>
</gene>
<dbReference type="RefSeq" id="WP_160634095.1">
    <property type="nucleotide sequence ID" value="NZ_WWNE01000012.1"/>
</dbReference>
<reference evidence="1 2" key="1">
    <citation type="submission" date="2019-12" db="EMBL/GenBank/DDBJ databases">
        <authorList>
            <person name="Zhao J."/>
        </authorList>
    </citation>
    <scope>NUCLEOTIDE SEQUENCE [LARGE SCALE GENOMIC DNA]</scope>
    <source>
        <strain evidence="1 2">S-15</strain>
    </source>
</reference>
<evidence type="ECO:0000313" key="2">
    <source>
        <dbReference type="Proteomes" id="UP000470771"/>
    </source>
</evidence>
<evidence type="ECO:0000313" key="1">
    <source>
        <dbReference type="EMBL" id="NBG67152.1"/>
    </source>
</evidence>
<keyword evidence="2" id="KW-1185">Reference proteome</keyword>
<proteinExistence type="predicted"/>
<protein>
    <submittedName>
        <fullName evidence="1">Uncharacterized protein</fullName>
    </submittedName>
</protein>
<dbReference type="CDD" id="cd00385">
    <property type="entry name" value="Isoprenoid_Biosyn_C1"/>
    <property type="match status" value="1"/>
</dbReference>
<sequence length="333" mass="38953">MKLIKQIGNFLKIPSLVFFIYRSYKVQKQWMQHSILHDLDDFVINHDHTLTKNDLYKIRFYYGLAVPVIGEIYKQLDGKKLTANERKSLTYLGGTTGLFDDFFDMEGTSMSHLKKILNRTNTNDAKTPTEKLFIQFYMKALEHPNAEIIKRYYLEGFEAQVESIKQQQPNLTQEEITQITKQKGGIFILLYRSALEAKISEQEKEIIFEIGFLGQLENDIFDIYKDYKAGISTLATTTKSISNLRLTYETSLNTIFELINQSNFPEKNKKKFSRLFSIVASRGLVCLDQLQKLETKNFEITDFTREQLICDMGTLKNNLKWLVYYINWNVNVK</sequence>
<dbReference type="EMBL" id="WWNE01000012">
    <property type="protein sequence ID" value="NBG67152.1"/>
    <property type="molecule type" value="Genomic_DNA"/>
</dbReference>
<name>A0A6N9NMN8_9FLAO</name>
<comment type="caution">
    <text evidence="1">The sequence shown here is derived from an EMBL/GenBank/DDBJ whole genome shotgun (WGS) entry which is preliminary data.</text>
</comment>
<dbReference type="InterPro" id="IPR008949">
    <property type="entry name" value="Isoprenoid_synthase_dom_sf"/>
</dbReference>
<accession>A0A6N9NMN8</accession>
<dbReference type="AlphaFoldDB" id="A0A6N9NMN8"/>
<dbReference type="SUPFAM" id="SSF48576">
    <property type="entry name" value="Terpenoid synthases"/>
    <property type="match status" value="1"/>
</dbReference>